<protein>
    <recommendedName>
        <fullName evidence="1">Stress-response A/B barrel domain-containing protein</fullName>
    </recommendedName>
</protein>
<dbReference type="InterPro" id="IPR011008">
    <property type="entry name" value="Dimeric_a/b-barrel"/>
</dbReference>
<organism evidence="2 3">
    <name type="scientific">Podospora fimiseda</name>
    <dbReference type="NCBI Taxonomy" id="252190"/>
    <lineage>
        <taxon>Eukaryota</taxon>
        <taxon>Fungi</taxon>
        <taxon>Dikarya</taxon>
        <taxon>Ascomycota</taxon>
        <taxon>Pezizomycotina</taxon>
        <taxon>Sordariomycetes</taxon>
        <taxon>Sordariomycetidae</taxon>
        <taxon>Sordariales</taxon>
        <taxon>Podosporaceae</taxon>
        <taxon>Podospora</taxon>
    </lineage>
</organism>
<name>A0AAN7BK97_9PEZI</name>
<reference evidence="2" key="2">
    <citation type="submission" date="2023-05" db="EMBL/GenBank/DDBJ databases">
        <authorList>
            <consortium name="Lawrence Berkeley National Laboratory"/>
            <person name="Steindorff A."/>
            <person name="Hensen N."/>
            <person name="Bonometti L."/>
            <person name="Westerberg I."/>
            <person name="Brannstrom I.O."/>
            <person name="Guillou S."/>
            <person name="Cros-Aarteil S."/>
            <person name="Calhoun S."/>
            <person name="Haridas S."/>
            <person name="Kuo A."/>
            <person name="Mondo S."/>
            <person name="Pangilinan J."/>
            <person name="Riley R."/>
            <person name="Labutti K."/>
            <person name="Andreopoulos B."/>
            <person name="Lipzen A."/>
            <person name="Chen C."/>
            <person name="Yanf M."/>
            <person name="Daum C."/>
            <person name="Ng V."/>
            <person name="Clum A."/>
            <person name="Ohm R."/>
            <person name="Martin F."/>
            <person name="Silar P."/>
            <person name="Natvig D."/>
            <person name="Lalanne C."/>
            <person name="Gautier V."/>
            <person name="Ament-Velasquez S.L."/>
            <person name="Kruys A."/>
            <person name="Hutchinson M.I."/>
            <person name="Powell A.J."/>
            <person name="Barry K."/>
            <person name="Miller A.N."/>
            <person name="Grigoriev I.V."/>
            <person name="Debuchy R."/>
            <person name="Gladieux P."/>
            <person name="Thoren M.H."/>
            <person name="Johannesson H."/>
        </authorList>
    </citation>
    <scope>NUCLEOTIDE SEQUENCE</scope>
    <source>
        <strain evidence="2">CBS 990.96</strain>
    </source>
</reference>
<reference evidence="2" key="1">
    <citation type="journal article" date="2023" name="Mol. Phylogenet. Evol.">
        <title>Genome-scale phylogeny and comparative genomics of the fungal order Sordariales.</title>
        <authorList>
            <person name="Hensen N."/>
            <person name="Bonometti L."/>
            <person name="Westerberg I."/>
            <person name="Brannstrom I.O."/>
            <person name="Guillou S."/>
            <person name="Cros-Aarteil S."/>
            <person name="Calhoun S."/>
            <person name="Haridas S."/>
            <person name="Kuo A."/>
            <person name="Mondo S."/>
            <person name="Pangilinan J."/>
            <person name="Riley R."/>
            <person name="LaButti K."/>
            <person name="Andreopoulos B."/>
            <person name="Lipzen A."/>
            <person name="Chen C."/>
            <person name="Yan M."/>
            <person name="Daum C."/>
            <person name="Ng V."/>
            <person name="Clum A."/>
            <person name="Steindorff A."/>
            <person name="Ohm R.A."/>
            <person name="Martin F."/>
            <person name="Silar P."/>
            <person name="Natvig D.O."/>
            <person name="Lalanne C."/>
            <person name="Gautier V."/>
            <person name="Ament-Velasquez S.L."/>
            <person name="Kruys A."/>
            <person name="Hutchinson M.I."/>
            <person name="Powell A.J."/>
            <person name="Barry K."/>
            <person name="Miller A.N."/>
            <person name="Grigoriev I.V."/>
            <person name="Debuchy R."/>
            <person name="Gladieux P."/>
            <person name="Hiltunen Thoren M."/>
            <person name="Johannesson H."/>
        </authorList>
    </citation>
    <scope>NUCLEOTIDE SEQUENCE</scope>
    <source>
        <strain evidence="2">CBS 990.96</strain>
    </source>
</reference>
<evidence type="ECO:0000259" key="1">
    <source>
        <dbReference type="PROSITE" id="PS51502"/>
    </source>
</evidence>
<dbReference type="EMBL" id="MU865380">
    <property type="protein sequence ID" value="KAK4224919.1"/>
    <property type="molecule type" value="Genomic_DNA"/>
</dbReference>
<dbReference type="Proteomes" id="UP001301958">
    <property type="component" value="Unassembled WGS sequence"/>
</dbReference>
<dbReference type="AlphaFoldDB" id="A0AAN7BK97"/>
<gene>
    <name evidence="2" type="ORF">QBC38DRAFT_457826</name>
</gene>
<evidence type="ECO:0000313" key="2">
    <source>
        <dbReference type="EMBL" id="KAK4224919.1"/>
    </source>
</evidence>
<comment type="caution">
    <text evidence="2">The sequence shown here is derived from an EMBL/GenBank/DDBJ whole genome shotgun (WGS) entry which is preliminary data.</text>
</comment>
<feature type="domain" description="Stress-response A/B barrel" evidence="1">
    <location>
        <begin position="3"/>
        <end position="105"/>
    </location>
</feature>
<keyword evidence="3" id="KW-1185">Reference proteome</keyword>
<dbReference type="PROSITE" id="PS51502">
    <property type="entry name" value="S_R_A_B_BARREL"/>
    <property type="match status" value="1"/>
</dbReference>
<dbReference type="SUPFAM" id="SSF54909">
    <property type="entry name" value="Dimeric alpha+beta barrel"/>
    <property type="match status" value="1"/>
</dbReference>
<evidence type="ECO:0000313" key="3">
    <source>
        <dbReference type="Proteomes" id="UP001301958"/>
    </source>
</evidence>
<proteinExistence type="predicted"/>
<accession>A0AAN7BK97</accession>
<dbReference type="InterPro" id="IPR013097">
    <property type="entry name" value="Dabb"/>
</dbReference>
<dbReference type="Gene3D" id="3.30.70.100">
    <property type="match status" value="1"/>
</dbReference>
<dbReference type="Pfam" id="PF07876">
    <property type="entry name" value="Dabb"/>
    <property type="match status" value="1"/>
</dbReference>
<sequence length="154" mass="17212">MPSYCSTLVQFKEEATGDNKFGVYLGFASLLHECHHPSDNRPYISSIQIGSSTDVNEAMAGFTYLFTLQFTSPSDRAWYVNGDPVARSFKRKIEHLIDKIEMVEFESEFDGMLLDCMGNTRVPVLAPPSPPDEDSCFDIEESEIAVGSQITSRI</sequence>